<evidence type="ECO:0000313" key="2">
    <source>
        <dbReference type="EMBL" id="ACB23197.1"/>
    </source>
</evidence>
<feature type="domain" description="Sugar 3,4-ketoisomerase QdtA cupin" evidence="1">
    <location>
        <begin position="8"/>
        <end position="133"/>
    </location>
</feature>
<dbReference type="Gene3D" id="2.60.120.10">
    <property type="entry name" value="Jelly Rolls"/>
    <property type="match status" value="1"/>
</dbReference>
<dbReference type="InterPro" id="IPR011051">
    <property type="entry name" value="RmlC_Cupin_sf"/>
</dbReference>
<name>B1M212_METRJ</name>
<protein>
    <submittedName>
        <fullName evidence="2">WxcM domain protein</fullName>
    </submittedName>
</protein>
<dbReference type="GeneID" id="6137208"/>
<dbReference type="AlphaFoldDB" id="B1M212"/>
<dbReference type="SUPFAM" id="SSF51182">
    <property type="entry name" value="RmlC-like cupins"/>
    <property type="match status" value="1"/>
</dbReference>
<gene>
    <name evidence="2" type="ordered locus">Mrad2831_1190</name>
</gene>
<organism evidence="2 3">
    <name type="scientific">Methylobacterium radiotolerans (strain ATCC 27329 / DSM 1819 / JCM 2831 / NBRC 15690 / NCIMB 10815 / 0-1)</name>
    <dbReference type="NCBI Taxonomy" id="426355"/>
    <lineage>
        <taxon>Bacteria</taxon>
        <taxon>Pseudomonadati</taxon>
        <taxon>Pseudomonadota</taxon>
        <taxon>Alphaproteobacteria</taxon>
        <taxon>Hyphomicrobiales</taxon>
        <taxon>Methylobacteriaceae</taxon>
        <taxon>Methylobacterium</taxon>
    </lineage>
</organism>
<evidence type="ECO:0000313" key="3">
    <source>
        <dbReference type="Proteomes" id="UP000006589"/>
    </source>
</evidence>
<dbReference type="Pfam" id="PF05523">
    <property type="entry name" value="FdtA"/>
    <property type="match status" value="1"/>
</dbReference>
<dbReference type="eggNOG" id="COG0662">
    <property type="taxonomic scope" value="Bacteria"/>
</dbReference>
<dbReference type="KEGG" id="mrd:Mrad2831_1190"/>
<proteinExistence type="predicted"/>
<dbReference type="CDD" id="cd20292">
    <property type="entry name" value="cupin_QdtA-like"/>
    <property type="match status" value="1"/>
</dbReference>
<dbReference type="InterPro" id="IPR008894">
    <property type="entry name" value="QdtA_cupin_dom"/>
</dbReference>
<dbReference type="OrthoDB" id="9815592at2"/>
<dbReference type="Proteomes" id="UP000006589">
    <property type="component" value="Chromosome"/>
</dbReference>
<dbReference type="InterPro" id="IPR014710">
    <property type="entry name" value="RmlC-like_jellyroll"/>
</dbReference>
<dbReference type="STRING" id="426355.Mrad2831_1190"/>
<accession>B1M212</accession>
<dbReference type="HOGENOM" id="CLU_127501_0_0_5"/>
<dbReference type="RefSeq" id="WP_012318186.1">
    <property type="nucleotide sequence ID" value="NC_010505.1"/>
</dbReference>
<dbReference type="PATRIC" id="fig|426355.14.peg.1229"/>
<reference evidence="2 3" key="1">
    <citation type="submission" date="2008-03" db="EMBL/GenBank/DDBJ databases">
        <title>Complete sequence of chromosome of Methylobacterium radiotolerans JCM 2831.</title>
        <authorList>
            <consortium name="US DOE Joint Genome Institute"/>
            <person name="Copeland A."/>
            <person name="Lucas S."/>
            <person name="Lapidus A."/>
            <person name="Glavina del Rio T."/>
            <person name="Dalin E."/>
            <person name="Tice H."/>
            <person name="Bruce D."/>
            <person name="Goodwin L."/>
            <person name="Pitluck S."/>
            <person name="Kiss H."/>
            <person name="Brettin T."/>
            <person name="Detter J.C."/>
            <person name="Han C."/>
            <person name="Kuske C.R."/>
            <person name="Schmutz J."/>
            <person name="Larimer F."/>
            <person name="Land M."/>
            <person name="Hauser L."/>
            <person name="Kyrpides N."/>
            <person name="Mikhailova N."/>
            <person name="Marx C.J."/>
            <person name="Richardson P."/>
        </authorList>
    </citation>
    <scope>NUCLEOTIDE SEQUENCE [LARGE SCALE GENOMIC DNA]</scope>
    <source>
        <strain evidence="3">ATCC 27329 / DSM 1819 / JCM 2831 / NBRC 15690 / NCIMB 10815 / 0-1</strain>
    </source>
</reference>
<dbReference type="EMBL" id="CP001001">
    <property type="protein sequence ID" value="ACB23197.1"/>
    <property type="molecule type" value="Genomic_DNA"/>
</dbReference>
<sequence>MDLTDAPHLIEFRQIRDPRGALTPIEAEADIPFPIRRVYFIYDVSDGAMRAGHSHKALHQVLIAVSGSFVVHLDDGEKRQSFRMSRPNVGLYVPRMTWRDIDEFSGGAVCLALASERYEESDYYRDYDAFLRAKGLK</sequence>
<evidence type="ECO:0000259" key="1">
    <source>
        <dbReference type="Pfam" id="PF05523"/>
    </source>
</evidence>